<evidence type="ECO:0000256" key="7">
    <source>
        <dbReference type="PIRSR" id="PIRSR603915-2"/>
    </source>
</evidence>
<evidence type="ECO:0000256" key="1">
    <source>
        <dbReference type="ARBA" id="ARBA00004141"/>
    </source>
</evidence>
<dbReference type="AlphaFoldDB" id="A0A812NBZ6"/>
<gene>
    <name evidence="12" type="primary">pkd2</name>
    <name evidence="12" type="ORF">SNAT2548_LOCUS15969</name>
</gene>
<accession>A0A812NBZ6</accession>
<protein>
    <submittedName>
        <fullName evidence="12">Pkd2 protein</fullName>
    </submittedName>
</protein>
<sequence length="752" mass="84854">MSAPTSGLAILVDEKRVNELLQQKSGLKALLRSTFNTVLFVCFLLLFTSLALSEPRYKMRAFEGYLRRRFDTSAAIALADVSSVESFWQYHNASFMPAIYGEDTAKYSYPGAVIPTWLQVEGPNYLYGMGRLRILNIQPNVDCQVAQQFRNYFPNCYGPFTAQALDQDPYGPTNGDGVASFSYYRGTSGENYEGTLATYPSGGYVQIFTPDYLTTNAMFQIMRTDGFISEKTRVIFLEFVIYNFNLGLYAVCRIVFEIAAAGDWTQTFNIDILLQRNLQPLGAGTTEDWLFLILEAALVLFVLRYVLEEASEFIGFETKGTRMQLSIKWDYFLDAWNILDWFNLIMMIITVCYKIDTWSKAGGLFVTSPSDWNDVTQDLYASNFHSVAANVRQIQSLVAFNTILTWFKAVKYINIIPYVTTFMQTVSISQQNLCSWIAVFLSSLAGFVLAFSTAFGGDVSVLRTPFQAFIFIMLTILGNSDMKVIYDVAPFLGSLLIVMYVVGIFFVIMNLFYAIIVSTLSDAKIEEDAKQKKKWAVLRDRLSDTWKALNHGGKLEKQFRACVPGLYSRLLKRRKKVEQHEKARDDMVLAKQMKVKMQDSTIALGPGSSTWGRRPKRQLATVAIEDKVESDSEGSEPDLGPLRTMDQLRDQSGDMNDFMQTFASTGSFPMLKDAGTTDGQEDLKDDAVDLVIDATRHIANGIVERTRGARGVLLHEMQESMEVLNNVSTVLEVLGKRTRDLEAQQRQILKNL</sequence>
<reference evidence="12" key="1">
    <citation type="submission" date="2021-02" db="EMBL/GenBank/DDBJ databases">
        <authorList>
            <person name="Dougan E. K."/>
            <person name="Rhodes N."/>
            <person name="Thang M."/>
            <person name="Chan C."/>
        </authorList>
    </citation>
    <scope>NUCLEOTIDE SEQUENCE</scope>
</reference>
<keyword evidence="13" id="KW-1185">Reference proteome</keyword>
<dbReference type="PRINTS" id="PR01433">
    <property type="entry name" value="POLYCYSTIN2"/>
</dbReference>
<keyword evidence="3 9" id="KW-0812">Transmembrane</keyword>
<evidence type="ECO:0000256" key="9">
    <source>
        <dbReference type="SAM" id="Phobius"/>
    </source>
</evidence>
<evidence type="ECO:0000313" key="13">
    <source>
        <dbReference type="Proteomes" id="UP000604046"/>
    </source>
</evidence>
<dbReference type="OrthoDB" id="444119at2759"/>
<dbReference type="Pfam" id="PF08016">
    <property type="entry name" value="PKD_channel"/>
    <property type="match status" value="1"/>
</dbReference>
<dbReference type="InterPro" id="IPR003915">
    <property type="entry name" value="PKD_2"/>
</dbReference>
<evidence type="ECO:0000256" key="2">
    <source>
        <dbReference type="ARBA" id="ARBA00007200"/>
    </source>
</evidence>
<dbReference type="Pfam" id="PF20519">
    <property type="entry name" value="Polycystin_dom"/>
    <property type="match status" value="1"/>
</dbReference>
<proteinExistence type="inferred from homology"/>
<keyword evidence="6" id="KW-0325">Glycoprotein</keyword>
<dbReference type="GO" id="GO:0005509">
    <property type="term" value="F:calcium ion binding"/>
    <property type="evidence" value="ECO:0007669"/>
    <property type="project" value="InterPro"/>
</dbReference>
<feature type="domain" description="Polycystin" evidence="11">
    <location>
        <begin position="78"/>
        <end position="270"/>
    </location>
</feature>
<evidence type="ECO:0000256" key="3">
    <source>
        <dbReference type="ARBA" id="ARBA00022692"/>
    </source>
</evidence>
<dbReference type="PANTHER" id="PTHR10877">
    <property type="entry name" value="POLYCYSTIN FAMILY MEMBER"/>
    <property type="match status" value="1"/>
</dbReference>
<evidence type="ECO:0000259" key="11">
    <source>
        <dbReference type="Pfam" id="PF20519"/>
    </source>
</evidence>
<feature type="domain" description="Polycystin cation channel PKD1/PKD2" evidence="10">
    <location>
        <begin position="292"/>
        <end position="520"/>
    </location>
</feature>
<feature type="region of interest" description="Disordered" evidence="8">
    <location>
        <begin position="626"/>
        <end position="649"/>
    </location>
</feature>
<dbReference type="PANTHER" id="PTHR10877:SF183">
    <property type="entry name" value="AT14535P-RELATED"/>
    <property type="match status" value="1"/>
</dbReference>
<feature type="transmembrane region" description="Helical" evidence="9">
    <location>
        <begin position="29"/>
        <end position="52"/>
    </location>
</feature>
<evidence type="ECO:0000259" key="10">
    <source>
        <dbReference type="Pfam" id="PF08016"/>
    </source>
</evidence>
<feature type="transmembrane region" description="Helical" evidence="9">
    <location>
        <begin position="433"/>
        <end position="455"/>
    </location>
</feature>
<dbReference type="Proteomes" id="UP000604046">
    <property type="component" value="Unassembled WGS sequence"/>
</dbReference>
<evidence type="ECO:0000256" key="8">
    <source>
        <dbReference type="SAM" id="MobiDB-lite"/>
    </source>
</evidence>
<comment type="caution">
    <text evidence="12">The sequence shown here is derived from an EMBL/GenBank/DDBJ whole genome shotgun (WGS) entry which is preliminary data.</text>
</comment>
<comment type="similarity">
    <text evidence="2">Belongs to the polycystin family.</text>
</comment>
<feature type="transmembrane region" description="Helical" evidence="9">
    <location>
        <begin position="491"/>
        <end position="516"/>
    </location>
</feature>
<evidence type="ECO:0000256" key="4">
    <source>
        <dbReference type="ARBA" id="ARBA00022989"/>
    </source>
</evidence>
<feature type="transmembrane region" description="Helical" evidence="9">
    <location>
        <begin position="461"/>
        <end position="479"/>
    </location>
</feature>
<feature type="disulfide bond" evidence="7">
    <location>
        <begin position="143"/>
        <end position="156"/>
    </location>
</feature>
<evidence type="ECO:0000313" key="12">
    <source>
        <dbReference type="EMBL" id="CAE7303700.1"/>
    </source>
</evidence>
<dbReference type="GO" id="GO:0016020">
    <property type="term" value="C:membrane"/>
    <property type="evidence" value="ECO:0007669"/>
    <property type="project" value="UniProtKB-SubCell"/>
</dbReference>
<organism evidence="12 13">
    <name type="scientific">Symbiodinium natans</name>
    <dbReference type="NCBI Taxonomy" id="878477"/>
    <lineage>
        <taxon>Eukaryota</taxon>
        <taxon>Sar</taxon>
        <taxon>Alveolata</taxon>
        <taxon>Dinophyceae</taxon>
        <taxon>Suessiales</taxon>
        <taxon>Symbiodiniaceae</taxon>
        <taxon>Symbiodinium</taxon>
    </lineage>
</organism>
<evidence type="ECO:0000256" key="6">
    <source>
        <dbReference type="ARBA" id="ARBA00023180"/>
    </source>
</evidence>
<dbReference type="InterPro" id="IPR046791">
    <property type="entry name" value="Polycystin_dom"/>
</dbReference>
<dbReference type="EMBL" id="CAJNDS010002069">
    <property type="protein sequence ID" value="CAE7303700.1"/>
    <property type="molecule type" value="Genomic_DNA"/>
</dbReference>
<comment type="subcellular location">
    <subcellularLocation>
        <location evidence="1">Membrane</location>
        <topology evidence="1">Multi-pass membrane protein</topology>
    </subcellularLocation>
</comment>
<dbReference type="InterPro" id="IPR013122">
    <property type="entry name" value="PKD1_2_channel"/>
</dbReference>
<name>A0A812NBZ6_9DINO</name>
<evidence type="ECO:0000256" key="5">
    <source>
        <dbReference type="ARBA" id="ARBA00023136"/>
    </source>
</evidence>
<feature type="transmembrane region" description="Helical" evidence="9">
    <location>
        <begin position="289"/>
        <end position="307"/>
    </location>
</feature>
<keyword evidence="4 9" id="KW-1133">Transmembrane helix</keyword>
<dbReference type="InterPro" id="IPR051223">
    <property type="entry name" value="Polycystin"/>
</dbReference>
<keyword evidence="5 9" id="KW-0472">Membrane</keyword>